<gene>
    <name evidence="2" type="ORF">GCM10011511_57030</name>
</gene>
<accession>A0A8J2XWT3</accession>
<dbReference type="AlphaFoldDB" id="A0A8J2XWT3"/>
<evidence type="ECO:0000313" key="3">
    <source>
        <dbReference type="Proteomes" id="UP000607559"/>
    </source>
</evidence>
<protein>
    <submittedName>
        <fullName evidence="2">Uncharacterized protein</fullName>
    </submittedName>
</protein>
<dbReference type="EMBL" id="BMJC01000009">
    <property type="protein sequence ID" value="GGB25674.1"/>
    <property type="molecule type" value="Genomic_DNA"/>
</dbReference>
<comment type="caution">
    <text evidence="2">The sequence shown here is derived from an EMBL/GenBank/DDBJ whole genome shotgun (WGS) entry which is preliminary data.</text>
</comment>
<proteinExistence type="predicted"/>
<feature type="signal peptide" evidence="1">
    <location>
        <begin position="1"/>
        <end position="19"/>
    </location>
</feature>
<name>A0A8J2XWT3_9BACT</name>
<reference evidence="2" key="1">
    <citation type="journal article" date="2014" name="Int. J. Syst. Evol. Microbiol.">
        <title>Complete genome sequence of Corynebacterium casei LMG S-19264T (=DSM 44701T), isolated from a smear-ripened cheese.</title>
        <authorList>
            <consortium name="US DOE Joint Genome Institute (JGI-PGF)"/>
            <person name="Walter F."/>
            <person name="Albersmeier A."/>
            <person name="Kalinowski J."/>
            <person name="Ruckert C."/>
        </authorList>
    </citation>
    <scope>NUCLEOTIDE SEQUENCE</scope>
    <source>
        <strain evidence="2">CGMCC 1.15448</strain>
    </source>
</reference>
<evidence type="ECO:0000313" key="2">
    <source>
        <dbReference type="EMBL" id="GGB25674.1"/>
    </source>
</evidence>
<dbReference type="Proteomes" id="UP000607559">
    <property type="component" value="Unassembled WGS sequence"/>
</dbReference>
<feature type="chain" id="PRO_5035249040" evidence="1">
    <location>
        <begin position="20"/>
        <end position="376"/>
    </location>
</feature>
<sequence>MNTPISILMLLCLSLTGIAQPTVNLANLPKVTIDLKNADPLTPDAFSHFEVIDERPDTARIGIHTFVHTLGFSGNRQLVFQHPAALEIGDYLNTHFARPGASWSALIVLRNLWLSDANYLKEEKVKNPDILEERTHIRLKAEIYAFNDSVYIPILRYDTLQTYKRGNTYNQLNTYYHFWEKDLTDMLSDMTDSASGLAATRIEHGRRLHREDILQYNRSRFDAAIIGNSLLTRGVYTSFEEFRNNAPSIQNFEVKQEKKEKILYIKDANGSSYYTHDAWGYCDGKAIYIMRSGSLYPIWKEGKAFYFFGQAYKESTSPAPPVYVPGTPATVSGVGAPGVAPMYTPGTPGMIAPGTMKTASNKQRIYTVDMDSGGVY</sequence>
<keyword evidence="3" id="KW-1185">Reference proteome</keyword>
<organism evidence="2 3">
    <name type="scientific">Puia dinghuensis</name>
    <dbReference type="NCBI Taxonomy" id="1792502"/>
    <lineage>
        <taxon>Bacteria</taxon>
        <taxon>Pseudomonadati</taxon>
        <taxon>Bacteroidota</taxon>
        <taxon>Chitinophagia</taxon>
        <taxon>Chitinophagales</taxon>
        <taxon>Chitinophagaceae</taxon>
        <taxon>Puia</taxon>
    </lineage>
</organism>
<keyword evidence="1" id="KW-0732">Signal</keyword>
<reference evidence="2" key="2">
    <citation type="submission" date="2020-09" db="EMBL/GenBank/DDBJ databases">
        <authorList>
            <person name="Sun Q."/>
            <person name="Zhou Y."/>
        </authorList>
    </citation>
    <scope>NUCLEOTIDE SEQUENCE</scope>
    <source>
        <strain evidence="2">CGMCC 1.15448</strain>
    </source>
</reference>
<evidence type="ECO:0000256" key="1">
    <source>
        <dbReference type="SAM" id="SignalP"/>
    </source>
</evidence>